<gene>
    <name evidence="1" type="ORF">M5K25_002303</name>
</gene>
<dbReference type="EMBL" id="JANQDX010000002">
    <property type="protein sequence ID" value="KAL0928067.1"/>
    <property type="molecule type" value="Genomic_DNA"/>
</dbReference>
<dbReference type="AlphaFoldDB" id="A0ABD0VSA2"/>
<proteinExistence type="predicted"/>
<reference evidence="1 2" key="1">
    <citation type="journal article" date="2024" name="Plant Biotechnol. J.">
        <title>Dendrobium thyrsiflorum genome and its molecular insights into genes involved in important horticultural traits.</title>
        <authorList>
            <person name="Chen B."/>
            <person name="Wang J.Y."/>
            <person name="Zheng P.J."/>
            <person name="Li K.L."/>
            <person name="Liang Y.M."/>
            <person name="Chen X.F."/>
            <person name="Zhang C."/>
            <person name="Zhao X."/>
            <person name="He X."/>
            <person name="Zhang G.Q."/>
            <person name="Liu Z.J."/>
            <person name="Xu Q."/>
        </authorList>
    </citation>
    <scope>NUCLEOTIDE SEQUENCE [LARGE SCALE GENOMIC DNA]</scope>
    <source>
        <strain evidence="1">GZMU011</strain>
    </source>
</reference>
<sequence length="85" mass="9045">MSEAFLMALKQIARMGCGNSARTLIHHPHGSRAFHGSQLISESAMTFVASSASKEAATECSLFDLSSYFGVGVIFAALLYTLSDV</sequence>
<evidence type="ECO:0000313" key="1">
    <source>
        <dbReference type="EMBL" id="KAL0928067.1"/>
    </source>
</evidence>
<dbReference type="Proteomes" id="UP001552299">
    <property type="component" value="Unassembled WGS sequence"/>
</dbReference>
<name>A0ABD0VSA2_DENTH</name>
<accession>A0ABD0VSA2</accession>
<keyword evidence="2" id="KW-1185">Reference proteome</keyword>
<comment type="caution">
    <text evidence="1">The sequence shown here is derived from an EMBL/GenBank/DDBJ whole genome shotgun (WGS) entry which is preliminary data.</text>
</comment>
<organism evidence="1 2">
    <name type="scientific">Dendrobium thyrsiflorum</name>
    <name type="common">Pinecone-like raceme dendrobium</name>
    <name type="synonym">Orchid</name>
    <dbReference type="NCBI Taxonomy" id="117978"/>
    <lineage>
        <taxon>Eukaryota</taxon>
        <taxon>Viridiplantae</taxon>
        <taxon>Streptophyta</taxon>
        <taxon>Embryophyta</taxon>
        <taxon>Tracheophyta</taxon>
        <taxon>Spermatophyta</taxon>
        <taxon>Magnoliopsida</taxon>
        <taxon>Liliopsida</taxon>
        <taxon>Asparagales</taxon>
        <taxon>Orchidaceae</taxon>
        <taxon>Epidendroideae</taxon>
        <taxon>Malaxideae</taxon>
        <taxon>Dendrobiinae</taxon>
        <taxon>Dendrobium</taxon>
    </lineage>
</organism>
<evidence type="ECO:0000313" key="2">
    <source>
        <dbReference type="Proteomes" id="UP001552299"/>
    </source>
</evidence>
<protein>
    <submittedName>
        <fullName evidence="1">Uncharacterized protein</fullName>
    </submittedName>
</protein>